<dbReference type="SUPFAM" id="SSF52540">
    <property type="entry name" value="P-loop containing nucleoside triphosphate hydrolases"/>
    <property type="match status" value="1"/>
</dbReference>
<dbReference type="InterPro" id="IPR027417">
    <property type="entry name" value="P-loop_NTPase"/>
</dbReference>
<keyword evidence="3" id="KW-1185">Reference proteome</keyword>
<evidence type="ECO:0000259" key="1">
    <source>
        <dbReference type="Pfam" id="PF25199"/>
    </source>
</evidence>
<evidence type="ECO:0000313" key="3">
    <source>
        <dbReference type="Proteomes" id="UP000698752"/>
    </source>
</evidence>
<organism evidence="2 3">
    <name type="scientific">Neoroseomonas terrae</name>
    <dbReference type="NCBI Taxonomy" id="424799"/>
    <lineage>
        <taxon>Bacteria</taxon>
        <taxon>Pseudomonadati</taxon>
        <taxon>Pseudomonadota</taxon>
        <taxon>Alphaproteobacteria</taxon>
        <taxon>Acetobacterales</taxon>
        <taxon>Acetobacteraceae</taxon>
        <taxon>Neoroseomonas</taxon>
    </lineage>
</organism>
<keyword evidence="2" id="KW-0547">Nucleotide-binding</keyword>
<dbReference type="GO" id="GO:0005524">
    <property type="term" value="F:ATP binding"/>
    <property type="evidence" value="ECO:0007669"/>
    <property type="project" value="UniProtKB-KW"/>
</dbReference>
<dbReference type="Proteomes" id="UP000698752">
    <property type="component" value="Unassembled WGS sequence"/>
</dbReference>
<feature type="domain" description="Novel STAND NTPase 5" evidence="1">
    <location>
        <begin position="50"/>
        <end position="184"/>
    </location>
</feature>
<proteinExistence type="predicted"/>
<reference evidence="3" key="1">
    <citation type="journal article" date="2021" name="Syst. Appl. Microbiol.">
        <title>Roseomonas hellenica sp. nov., isolated from roots of wild-growing Alkanna tinctoria.</title>
        <authorList>
            <person name="Rat A."/>
            <person name="Naranjo H.D."/>
            <person name="Lebbe L."/>
            <person name="Cnockaert M."/>
            <person name="Krigas N."/>
            <person name="Grigoriadou K."/>
            <person name="Maloupa E."/>
            <person name="Willems A."/>
        </authorList>
    </citation>
    <scope>NUCLEOTIDE SEQUENCE [LARGE SCALE GENOMIC DNA]</scope>
    <source>
        <strain evidence="3">LMG 31159</strain>
    </source>
</reference>
<keyword evidence="2" id="KW-0067">ATP-binding</keyword>
<evidence type="ECO:0000313" key="2">
    <source>
        <dbReference type="EMBL" id="MBR0650728.1"/>
    </source>
</evidence>
<accession>A0ABS5EI65</accession>
<dbReference type="EMBL" id="JAAEDI010000013">
    <property type="protein sequence ID" value="MBR0650728.1"/>
    <property type="molecule type" value="Genomic_DNA"/>
</dbReference>
<comment type="caution">
    <text evidence="2">The sequence shown here is derived from an EMBL/GenBank/DDBJ whole genome shotgun (WGS) entry which is preliminary data.</text>
</comment>
<gene>
    <name evidence="2" type="ORF">GXW78_13710</name>
</gene>
<dbReference type="Pfam" id="PF25199">
    <property type="entry name" value="nSTAND_NTPase5"/>
    <property type="match status" value="1"/>
</dbReference>
<sequence>MPNRVGAYELVDSDTRGLFPEGAPKSVVLSFSNDFDRVPALPKPSLDAARFSYGHPPSWGDLAGSWDVGRPLTRRIRAGIDAILKGDLPNEVIIILDETGVGKTTILRRIAYDLSKSGIICLDCIALSRLDTRKTAEVIDLIDGPVAIFVDNIAEQAPAIAAMRVNLEKKDVIFLGAERGYRRRHIVRSFGDVRYRFWDGLQLSRVEAKQLIEGYVKRGQAGTADATRRPEALAARIEGEPIAVACCHILNDMRPLDAIVKSTYDVASNGERFRYLTAAIAHYCIAGGVRYEILSSLYGQEGWDGQFRSHHPLPLEYLDVRRNFVIPLNATLAVRSLERAPSDDVRKVFEGLALRIAPRVNRDTIRNRSPEARLAGRLFDYDDVVSKFLGDKAGDFYTKTQKYWQWNSRYWEQLALFKLAKFKSEKDDLFLRQAVQHARHAVSIENHPFPLTTLGKILLAQLGYPGLSDAYSYDEAFKCLTRAIDLEHKRARASVHAYVTIFYGTLEYMKVGGILSVNQKSEIQTLLDSAQKYFPRDSELRGCAENLALRLSGFSGQ</sequence>
<dbReference type="InterPro" id="IPR057574">
    <property type="entry name" value="nSTAND_NTPase5_dom"/>
</dbReference>
<protein>
    <submittedName>
        <fullName evidence="2">ATP-binding protein</fullName>
    </submittedName>
</protein>
<dbReference type="RefSeq" id="WP_211869387.1">
    <property type="nucleotide sequence ID" value="NZ_JAAEDI010000013.1"/>
</dbReference>
<name>A0ABS5EI65_9PROT</name>